<reference evidence="2 3" key="1">
    <citation type="journal article" date="2020" name="Antonie Van Leeuwenhoek">
        <title>Rhodopirellula heiligendammensis sp. nov., Rhodopirellula pilleata sp. nov., and Rhodopirellula solitaria sp. nov. isolated from natural or artificial marine surfaces in Northern Germany and California, USA, and emended description of the genus Rhodopirellula.</title>
        <authorList>
            <person name="Kallscheuer N."/>
            <person name="Wiegand S."/>
            <person name="Jogler M."/>
            <person name="Boedeker C."/>
            <person name="Peeters S.H."/>
            <person name="Rast P."/>
            <person name="Heuer A."/>
            <person name="Jetten M.S.M."/>
            <person name="Rohde M."/>
            <person name="Jogler C."/>
        </authorList>
    </citation>
    <scope>NUCLEOTIDE SEQUENCE [LARGE SCALE GENOMIC DNA]</scope>
    <source>
        <strain evidence="2 3">Poly21</strain>
    </source>
</reference>
<dbReference type="InterPro" id="IPR029063">
    <property type="entry name" value="SAM-dependent_MTases_sf"/>
</dbReference>
<accession>A0A5C6BVR6</accession>
<keyword evidence="3" id="KW-1185">Reference proteome</keyword>
<dbReference type="Gene3D" id="3.40.50.150">
    <property type="entry name" value="Vaccinia Virus protein VP39"/>
    <property type="match status" value="1"/>
</dbReference>
<protein>
    <recommendedName>
        <fullName evidence="1">Methyltransferase domain-containing protein</fullName>
    </recommendedName>
</protein>
<gene>
    <name evidence="2" type="ORF">Poly21_33330</name>
</gene>
<dbReference type="Pfam" id="PF13649">
    <property type="entry name" value="Methyltransf_25"/>
    <property type="match status" value="1"/>
</dbReference>
<name>A0A5C6BVR6_9BACT</name>
<dbReference type="EMBL" id="SJPU01000002">
    <property type="protein sequence ID" value="TWU16128.1"/>
    <property type="molecule type" value="Genomic_DNA"/>
</dbReference>
<dbReference type="InterPro" id="IPR041698">
    <property type="entry name" value="Methyltransf_25"/>
</dbReference>
<feature type="domain" description="Methyltransferase" evidence="1">
    <location>
        <begin position="99"/>
        <end position="197"/>
    </location>
</feature>
<comment type="caution">
    <text evidence="2">The sequence shown here is derived from an EMBL/GenBank/DDBJ whole genome shotgun (WGS) entry which is preliminary data.</text>
</comment>
<dbReference type="AlphaFoldDB" id="A0A5C6BVR6"/>
<dbReference type="SUPFAM" id="SSF53335">
    <property type="entry name" value="S-adenosyl-L-methionine-dependent methyltransferases"/>
    <property type="match status" value="1"/>
</dbReference>
<dbReference type="Proteomes" id="UP000319908">
    <property type="component" value="Unassembled WGS sequence"/>
</dbReference>
<dbReference type="CDD" id="cd02440">
    <property type="entry name" value="AdoMet_MTases"/>
    <property type="match status" value="1"/>
</dbReference>
<proteinExistence type="predicted"/>
<organism evidence="2 3">
    <name type="scientific">Allorhodopirellula heiligendammensis</name>
    <dbReference type="NCBI Taxonomy" id="2714739"/>
    <lineage>
        <taxon>Bacteria</taxon>
        <taxon>Pseudomonadati</taxon>
        <taxon>Planctomycetota</taxon>
        <taxon>Planctomycetia</taxon>
        <taxon>Pirellulales</taxon>
        <taxon>Pirellulaceae</taxon>
        <taxon>Allorhodopirellula</taxon>
    </lineage>
</organism>
<sequence>MLFDGAAGSRVPKRGPRYELQREYAIIDRQASKRVSRSFLPLNKSLTISTERARQGLPAWTFLKNFARHPTAVGAIAPSSPGLVNMMVDWFDWSEVRGVVEYGPGTGVFTEGITQRLHPDARFFAVERSAELAELTRQRCPGTTVHEASAADVQQLCQREGIHQVDAIICGLPWASFPESLQASILDATLDVLRPGGQFATFAYWQGVVLPAGRRFSRRLRSSFSDVHRSPTVWRNLPPAFVYRCTK</sequence>
<evidence type="ECO:0000259" key="1">
    <source>
        <dbReference type="Pfam" id="PF13649"/>
    </source>
</evidence>
<evidence type="ECO:0000313" key="3">
    <source>
        <dbReference type="Proteomes" id="UP000319908"/>
    </source>
</evidence>
<evidence type="ECO:0000313" key="2">
    <source>
        <dbReference type="EMBL" id="TWU16128.1"/>
    </source>
</evidence>